<reference evidence="3 4" key="1">
    <citation type="journal article" date="2015" name="Genome Announc.">
        <title>Expanding the biotechnology potential of lactobacilli through comparative genomics of 213 strains and associated genera.</title>
        <authorList>
            <person name="Sun Z."/>
            <person name="Harris H.M."/>
            <person name="McCann A."/>
            <person name="Guo C."/>
            <person name="Argimon S."/>
            <person name="Zhang W."/>
            <person name="Yang X."/>
            <person name="Jeffery I.B."/>
            <person name="Cooney J.C."/>
            <person name="Kagawa T.F."/>
            <person name="Liu W."/>
            <person name="Song Y."/>
            <person name="Salvetti E."/>
            <person name="Wrobel A."/>
            <person name="Rasinkangas P."/>
            <person name="Parkhill J."/>
            <person name="Rea M.C."/>
            <person name="O'Sullivan O."/>
            <person name="Ritari J."/>
            <person name="Douillard F.P."/>
            <person name="Paul Ross R."/>
            <person name="Yang R."/>
            <person name="Briner A.E."/>
            <person name="Felis G.E."/>
            <person name="de Vos W.M."/>
            <person name="Barrangou R."/>
            <person name="Klaenhammer T.R."/>
            <person name="Caufield P.W."/>
            <person name="Cui Y."/>
            <person name="Zhang H."/>
            <person name="O'Toole P.W."/>
        </authorList>
    </citation>
    <scope>NUCLEOTIDE SEQUENCE [LARGE SCALE GENOMIC DNA]</scope>
    <source>
        <strain evidence="3 4">DSM 23365</strain>
    </source>
</reference>
<dbReference type="SUPFAM" id="SSF52218">
    <property type="entry name" value="Flavoproteins"/>
    <property type="match status" value="1"/>
</dbReference>
<dbReference type="RefSeq" id="WP_054736486.1">
    <property type="nucleotide sequence ID" value="NZ_AYZM01000134.1"/>
</dbReference>
<gene>
    <name evidence="3" type="ORF">FD14_GL001603</name>
</gene>
<name>A0A0R2F606_9LACO</name>
<keyword evidence="1" id="KW-0560">Oxidoreductase</keyword>
<evidence type="ECO:0000313" key="4">
    <source>
        <dbReference type="Proteomes" id="UP000051442"/>
    </source>
</evidence>
<dbReference type="OrthoDB" id="9798454at2"/>
<proteinExistence type="predicted"/>
<dbReference type="GO" id="GO:0010181">
    <property type="term" value="F:FMN binding"/>
    <property type="evidence" value="ECO:0007669"/>
    <property type="project" value="TreeGrafter"/>
</dbReference>
<dbReference type="Proteomes" id="UP000051442">
    <property type="component" value="Unassembled WGS sequence"/>
</dbReference>
<sequence>METLVIVAHPQLEDSSTQQFLRQAAKPLEKVVWHPVPKTNELDIMAEQTSLRQADRIIFQFPLYWYSAPASLKIWEDAVLTRHFADQAVDGALVGKELGLVISLGTPERHYAAGQPENVSLSQLTVPFQALAHKLGMTFLPTLVVDQFGYQSETEKMQLLVRYQRYLTQESLGHFKDEEAWLLTRFQDYVATLPAEQQTQASLLLDQLTANQDQLAELQATIKMMQDTEDF</sequence>
<dbReference type="AlphaFoldDB" id="A0A0R2F606"/>
<organism evidence="3 4">
    <name type="scientific">Secundilactobacillus similis DSM 23365 = JCM 2765</name>
    <dbReference type="NCBI Taxonomy" id="1423804"/>
    <lineage>
        <taxon>Bacteria</taxon>
        <taxon>Bacillati</taxon>
        <taxon>Bacillota</taxon>
        <taxon>Bacilli</taxon>
        <taxon>Lactobacillales</taxon>
        <taxon>Lactobacillaceae</taxon>
        <taxon>Secundilactobacillus</taxon>
    </lineage>
</organism>
<dbReference type="EMBL" id="AYZM01000134">
    <property type="protein sequence ID" value="KRN19972.1"/>
    <property type="molecule type" value="Genomic_DNA"/>
</dbReference>
<dbReference type="InterPro" id="IPR003680">
    <property type="entry name" value="Flavodoxin_fold"/>
</dbReference>
<feature type="domain" description="Flavodoxin-like fold" evidence="2">
    <location>
        <begin position="1"/>
        <end position="165"/>
    </location>
</feature>
<dbReference type="STRING" id="1423804.FD14_GL001603"/>
<dbReference type="GO" id="GO:0003955">
    <property type="term" value="F:NAD(P)H dehydrogenase (quinone) activity"/>
    <property type="evidence" value="ECO:0007669"/>
    <property type="project" value="TreeGrafter"/>
</dbReference>
<accession>A0A0R2F606</accession>
<dbReference type="PATRIC" id="fig|1423804.4.peg.1731"/>
<dbReference type="InterPro" id="IPR029039">
    <property type="entry name" value="Flavoprotein-like_sf"/>
</dbReference>
<protein>
    <recommendedName>
        <fullName evidence="2">Flavodoxin-like fold domain-containing protein</fullName>
    </recommendedName>
</protein>
<dbReference type="Pfam" id="PF02525">
    <property type="entry name" value="Flavodoxin_2"/>
    <property type="match status" value="1"/>
</dbReference>
<dbReference type="InterPro" id="IPR046980">
    <property type="entry name" value="KefG/KefF"/>
</dbReference>
<dbReference type="GO" id="GO:0009055">
    <property type="term" value="F:electron transfer activity"/>
    <property type="evidence" value="ECO:0007669"/>
    <property type="project" value="TreeGrafter"/>
</dbReference>
<dbReference type="PANTHER" id="PTHR47307">
    <property type="entry name" value="GLUTATHIONE-REGULATED POTASSIUM-EFFLUX SYSTEM ANCILLARY PROTEIN KEFG"/>
    <property type="match status" value="1"/>
</dbReference>
<dbReference type="Gene3D" id="3.40.50.360">
    <property type="match status" value="1"/>
</dbReference>
<dbReference type="PANTHER" id="PTHR47307:SF1">
    <property type="entry name" value="GLUTATHIONE-REGULATED POTASSIUM-EFFLUX SYSTEM ANCILLARY PROTEIN KEFG"/>
    <property type="match status" value="1"/>
</dbReference>
<comment type="caution">
    <text evidence="3">The sequence shown here is derived from an EMBL/GenBank/DDBJ whole genome shotgun (WGS) entry which is preliminary data.</text>
</comment>
<evidence type="ECO:0000313" key="3">
    <source>
        <dbReference type="EMBL" id="KRN19972.1"/>
    </source>
</evidence>
<keyword evidence="4" id="KW-1185">Reference proteome</keyword>
<evidence type="ECO:0000259" key="2">
    <source>
        <dbReference type="Pfam" id="PF02525"/>
    </source>
</evidence>
<evidence type="ECO:0000256" key="1">
    <source>
        <dbReference type="ARBA" id="ARBA00023002"/>
    </source>
</evidence>